<comment type="caution">
    <text evidence="1">The sequence shown here is derived from an EMBL/GenBank/DDBJ whole genome shotgun (WGS) entry which is preliminary data.</text>
</comment>
<sequence length="207" mass="22758">MLMFKRTFWRNHVEDQDGKVIQQGTLLEQDQFNRMEVGISDSNMAANIIHIMLLWFGRRLGVLETSSNSHDTDIASIKTLNGQQDTRLAALEKTTGSHTTDIASMKNTDTQQNSRLSALEPEVAAEVKEVTLKNGSKWPFGINEVSVGLAKTRKNANYGVDVYVKSYTGGRLGDITVSGKLTNGFKLKHDGSAQTVVVVVRVTGGMN</sequence>
<organism evidence="1 2">
    <name type="scientific">Faecalibacterium intestinale</name>
    <dbReference type="NCBI Taxonomy" id="3133155"/>
    <lineage>
        <taxon>Bacteria</taxon>
        <taxon>Bacillati</taxon>
        <taxon>Bacillota</taxon>
        <taxon>Clostridia</taxon>
        <taxon>Eubacteriales</taxon>
        <taxon>Oscillospiraceae</taxon>
        <taxon>Faecalibacterium</taxon>
    </lineage>
</organism>
<dbReference type="EMBL" id="JBBMEN010000002">
    <property type="protein sequence ID" value="MEQ2384754.1"/>
    <property type="molecule type" value="Genomic_DNA"/>
</dbReference>
<evidence type="ECO:0000313" key="2">
    <source>
        <dbReference type="Proteomes" id="UP001465119"/>
    </source>
</evidence>
<dbReference type="Proteomes" id="UP001465119">
    <property type="component" value="Unassembled WGS sequence"/>
</dbReference>
<reference evidence="1 2" key="1">
    <citation type="submission" date="2024-03" db="EMBL/GenBank/DDBJ databases">
        <title>Human intestinal bacterial collection.</title>
        <authorList>
            <person name="Pauvert C."/>
            <person name="Hitch T.C.A."/>
            <person name="Clavel T."/>
        </authorList>
    </citation>
    <scope>NUCLEOTIDE SEQUENCE [LARGE SCALE GENOMIC DNA]</scope>
    <source>
        <strain evidence="1 2">CLA-AA-H281</strain>
    </source>
</reference>
<gene>
    <name evidence="1" type="ORF">WMO20_02215</name>
</gene>
<keyword evidence="2" id="KW-1185">Reference proteome</keyword>
<protein>
    <submittedName>
        <fullName evidence="1">Uncharacterized protein</fullName>
    </submittedName>
</protein>
<name>A0ABV1C237_9FIRM</name>
<dbReference type="RefSeq" id="WP_120020102.1">
    <property type="nucleotide sequence ID" value="NZ_JBBMEN010000002.1"/>
</dbReference>
<evidence type="ECO:0000313" key="1">
    <source>
        <dbReference type="EMBL" id="MEQ2384754.1"/>
    </source>
</evidence>
<proteinExistence type="predicted"/>
<accession>A0ABV1C237</accession>